<proteinExistence type="predicted"/>
<organism evidence="1">
    <name type="scientific">Rhizophora mucronata</name>
    <name type="common">Asiatic mangrove</name>
    <dbReference type="NCBI Taxonomy" id="61149"/>
    <lineage>
        <taxon>Eukaryota</taxon>
        <taxon>Viridiplantae</taxon>
        <taxon>Streptophyta</taxon>
        <taxon>Embryophyta</taxon>
        <taxon>Tracheophyta</taxon>
        <taxon>Spermatophyta</taxon>
        <taxon>Magnoliopsida</taxon>
        <taxon>eudicotyledons</taxon>
        <taxon>Gunneridae</taxon>
        <taxon>Pentapetalae</taxon>
        <taxon>rosids</taxon>
        <taxon>fabids</taxon>
        <taxon>Malpighiales</taxon>
        <taxon>Rhizophoraceae</taxon>
        <taxon>Rhizophora</taxon>
    </lineage>
</organism>
<dbReference type="EMBL" id="GGEC01069592">
    <property type="protein sequence ID" value="MBX50076.1"/>
    <property type="molecule type" value="Transcribed_RNA"/>
</dbReference>
<dbReference type="AlphaFoldDB" id="A0A2P2P5M8"/>
<accession>A0A2P2P5M8</accession>
<name>A0A2P2P5M8_RHIMU</name>
<reference evidence="1" key="1">
    <citation type="submission" date="2018-02" db="EMBL/GenBank/DDBJ databases">
        <title>Rhizophora mucronata_Transcriptome.</title>
        <authorList>
            <person name="Meera S.P."/>
            <person name="Sreeshan A."/>
            <person name="Augustine A."/>
        </authorList>
    </citation>
    <scope>NUCLEOTIDE SEQUENCE</scope>
    <source>
        <tissue evidence="1">Leaf</tissue>
    </source>
</reference>
<protein>
    <submittedName>
        <fullName evidence="1">Uncharacterized protein</fullName>
    </submittedName>
</protein>
<sequence length="52" mass="6017">MRCKAHVVAKPSTRKSIQKRQIQQDATGRISWAFQGLLESLKIQDPFYSIKQ</sequence>
<evidence type="ECO:0000313" key="1">
    <source>
        <dbReference type="EMBL" id="MBX50076.1"/>
    </source>
</evidence>